<dbReference type="OrthoDB" id="2422757at2759"/>
<feature type="region of interest" description="Disordered" evidence="1">
    <location>
        <begin position="65"/>
        <end position="126"/>
    </location>
</feature>
<proteinExistence type="predicted"/>
<dbReference type="EMBL" id="CAJVPS010000922">
    <property type="protein sequence ID" value="CAG8515762.1"/>
    <property type="molecule type" value="Genomic_DNA"/>
</dbReference>
<dbReference type="AlphaFoldDB" id="A0A9N9A3R5"/>
<feature type="compositionally biased region" description="Polar residues" evidence="1">
    <location>
        <begin position="1"/>
        <end position="11"/>
    </location>
</feature>
<name>A0A9N9A3R5_9GLOM</name>
<feature type="compositionally biased region" description="Low complexity" evidence="1">
    <location>
        <begin position="569"/>
        <end position="582"/>
    </location>
</feature>
<evidence type="ECO:0000313" key="2">
    <source>
        <dbReference type="EMBL" id="CAG8515762.1"/>
    </source>
</evidence>
<dbReference type="Proteomes" id="UP000789508">
    <property type="component" value="Unassembled WGS sequence"/>
</dbReference>
<feature type="region of interest" description="Disordered" evidence="1">
    <location>
        <begin position="245"/>
        <end position="320"/>
    </location>
</feature>
<feature type="region of interest" description="Disordered" evidence="1">
    <location>
        <begin position="490"/>
        <end position="620"/>
    </location>
</feature>
<feature type="compositionally biased region" description="Polar residues" evidence="1">
    <location>
        <begin position="27"/>
        <end position="50"/>
    </location>
</feature>
<feature type="region of interest" description="Disordered" evidence="1">
    <location>
        <begin position="675"/>
        <end position="740"/>
    </location>
</feature>
<feature type="compositionally biased region" description="Polar residues" evidence="1">
    <location>
        <begin position="283"/>
        <end position="299"/>
    </location>
</feature>
<feature type="region of interest" description="Disordered" evidence="1">
    <location>
        <begin position="430"/>
        <end position="452"/>
    </location>
</feature>
<gene>
    <name evidence="2" type="ORF">ALEPTO_LOCUS4208</name>
</gene>
<feature type="compositionally biased region" description="Basic and acidic residues" evidence="1">
    <location>
        <begin position="361"/>
        <end position="378"/>
    </location>
</feature>
<reference evidence="2" key="1">
    <citation type="submission" date="2021-06" db="EMBL/GenBank/DDBJ databases">
        <authorList>
            <person name="Kallberg Y."/>
            <person name="Tangrot J."/>
            <person name="Rosling A."/>
        </authorList>
    </citation>
    <scope>NUCLEOTIDE SEQUENCE</scope>
    <source>
        <strain evidence="2">FL130A</strain>
    </source>
</reference>
<organism evidence="2 3">
    <name type="scientific">Ambispora leptoticha</name>
    <dbReference type="NCBI Taxonomy" id="144679"/>
    <lineage>
        <taxon>Eukaryota</taxon>
        <taxon>Fungi</taxon>
        <taxon>Fungi incertae sedis</taxon>
        <taxon>Mucoromycota</taxon>
        <taxon>Glomeromycotina</taxon>
        <taxon>Glomeromycetes</taxon>
        <taxon>Archaeosporales</taxon>
        <taxon>Ambisporaceae</taxon>
        <taxon>Ambispora</taxon>
    </lineage>
</organism>
<comment type="caution">
    <text evidence="2">The sequence shown here is derived from an EMBL/GenBank/DDBJ whole genome shotgun (WGS) entry which is preliminary data.</text>
</comment>
<protein>
    <submittedName>
        <fullName evidence="2">12483_t:CDS:1</fullName>
    </submittedName>
</protein>
<feature type="region of interest" description="Disordered" evidence="1">
    <location>
        <begin position="1"/>
        <end position="50"/>
    </location>
</feature>
<feature type="compositionally biased region" description="Low complexity" evidence="1">
    <location>
        <begin position="430"/>
        <end position="441"/>
    </location>
</feature>
<feature type="compositionally biased region" description="Polar residues" evidence="1">
    <location>
        <begin position="680"/>
        <end position="698"/>
    </location>
</feature>
<feature type="compositionally biased region" description="Polar residues" evidence="1">
    <location>
        <begin position="524"/>
        <end position="544"/>
    </location>
</feature>
<evidence type="ECO:0000256" key="1">
    <source>
        <dbReference type="SAM" id="MobiDB-lite"/>
    </source>
</evidence>
<keyword evidence="3" id="KW-1185">Reference proteome</keyword>
<feature type="compositionally biased region" description="Polar residues" evidence="1">
    <location>
        <begin position="705"/>
        <end position="732"/>
    </location>
</feature>
<evidence type="ECO:0000313" key="3">
    <source>
        <dbReference type="Proteomes" id="UP000789508"/>
    </source>
</evidence>
<feature type="region of interest" description="Disordered" evidence="1">
    <location>
        <begin position="338"/>
        <end position="401"/>
    </location>
</feature>
<accession>A0A9N9A3R5</accession>
<feature type="compositionally biased region" description="Polar residues" evidence="1">
    <location>
        <begin position="71"/>
        <end position="87"/>
    </location>
</feature>
<feature type="compositionally biased region" description="Low complexity" evidence="1">
    <location>
        <begin position="106"/>
        <end position="121"/>
    </location>
</feature>
<sequence length="766" mass="84833">MTTSSTTTPEISNIAPAGVPTAIGPPSNINFSPDSNGSPQIHNSEYQNSYQWKLPMVAVRPKLERAKSEYQHNNLSRPSSSALNIRSETPAKTPEPPKLIDEIMTSSSNSNNISNYSSNSSTITPANKLVETKPNSKLEPEDFGVAAAKFMQKTAGIPTPRDHNNSWKGSLRAERKESVLASSLDDQTKKIVALEANRLSKKSRSYSMYSLRDQLKTAEAAEELTNPMMSEYKREFVDWKEYGHQVREESIPKRKETDSKLQRRGSWSAPSLPEPLKWLSIGEKNTSSSTKLQPTVTDSKSIRGISYNNGRSFPQRPATSAEFRDYYDDYEFNDKLDSKNRVSQLIEEDRYSERGSQSGSEFDRYSDRGSQFGEHDQYSNHSRNTSYSSQASSLHNKSVTSGLREELLSHPHSSPMHPLPSYIDNLQTRSTYSSNSSVSTPSLPPTPQEYYSNDSRLRKTFVAENAKEDLYLTSSIGYTKSSALKPWNINDDKEHYQNDNHNSPSRNGFYIDDDGDVPPEMNGRFSSKRYSIVQSPSPLDNNRTSSSSSQRGRQLYATPGRSPLASVPRSSGDTSYSSTRSPSPDEYRKYHQRVVSTPSQGYVSRPESRAASVSSHGTSIEEESVVLTDILRAADTDLLKSLSAQMSVFRTAREEVTPKVGAKPATTTTAAKNGTVKMTPKNSTLKTGKSSNPKTTRTAGLPTPGLTSSATKRSSQINGKSPLKNKTSTITNKGHKASSDAREALNRARMQVEQMLDLVSNGSFEL</sequence>
<feature type="compositionally biased region" description="Basic and acidic residues" evidence="1">
    <location>
        <begin position="245"/>
        <end position="261"/>
    </location>
</feature>
<feature type="compositionally biased region" description="Polar residues" evidence="1">
    <location>
        <begin position="379"/>
        <end position="401"/>
    </location>
</feature>